<sequence length="640" mass="73712">MSSTTSPSPDIHRILQHYWGYEQFRPLQEDIIRAVLAGRDVLALMPTGGGKSLCFQVPTLALEGLCVVVTPLIALMKDQVYQLQQRKIKAYALHSGMSRREIDITLDNCVYGQVRFLYLSPERLQSELVQERIRRMPVRLLAVDEAHCISQWGYDFRPPYLEIGAFRTLLPGVPCLALTATATEVVQHDIIDKLHMDGPLVFQKSFARANLSYSCFEEENKEQRMLQILQKVPGSAIVYVRNRRRTKELAHLLLKHKISASYYHAGLDHAQRNERQDHWIKGRTRVMVATNAFGMGIDKPDVRLVVHMDLPDSLEAYYQEAGRAGRDEQKAYAVALYNSADLAELERHAEHSYPPVKQMREVYQKLANSLQIAVGSGQYASYDFDLGEFQKNFDLPPVDTYYALKRLEQEGFIQLNESFFSPSRLCFTIDHKALYEFQVANRTLDPIIKLLLRAHGGELFSQFVNIKEAQLAHHLHLPEAEVRRQLQQLHQLNVVVYEPRKDKPQVTFLTERHDAARLPLNQVFLDEMRRRELLRIGAVRHYATQHLRCRTMMFQEYFGEVPEKPCGICDCCLEKKRTAAPAQPTQLRDQISALLQQKPLRPEQVVKQMPTVRAQEVFETIREMVDVGMIRVDTSGKLTY</sequence>
<comment type="catalytic activity">
    <reaction evidence="9">
        <text>Couples ATP hydrolysis with the unwinding of duplex DNA by translocating in the 3'-5' direction.</text>
        <dbReference type="EC" id="5.6.2.4"/>
    </reaction>
</comment>
<keyword evidence="4" id="KW-0378">Hydrolase</keyword>
<evidence type="ECO:0000256" key="12">
    <source>
        <dbReference type="ARBA" id="ARBA00044550"/>
    </source>
</evidence>
<accession>A0A1G9D5H7</accession>
<dbReference type="Pfam" id="PF16124">
    <property type="entry name" value="RecQ_Zn_bind"/>
    <property type="match status" value="1"/>
</dbReference>
<keyword evidence="6" id="KW-0067">ATP-binding</keyword>
<keyword evidence="8" id="KW-0413">Isomerase</keyword>
<reference evidence="15 16" key="1">
    <citation type="submission" date="2016-10" db="EMBL/GenBank/DDBJ databases">
        <authorList>
            <person name="de Groot N.N."/>
        </authorList>
    </citation>
    <scope>NUCLEOTIDE SEQUENCE [LARGE SCALE GENOMIC DNA]</scope>
    <source>
        <strain evidence="15 16">DSM 25186</strain>
    </source>
</reference>
<evidence type="ECO:0000256" key="8">
    <source>
        <dbReference type="ARBA" id="ARBA00023235"/>
    </source>
</evidence>
<evidence type="ECO:0000313" key="16">
    <source>
        <dbReference type="Proteomes" id="UP000198510"/>
    </source>
</evidence>
<dbReference type="Pfam" id="PF00270">
    <property type="entry name" value="DEAD"/>
    <property type="match status" value="1"/>
</dbReference>
<dbReference type="GO" id="GO:0006281">
    <property type="term" value="P:DNA repair"/>
    <property type="evidence" value="ECO:0007669"/>
    <property type="project" value="TreeGrafter"/>
</dbReference>
<evidence type="ECO:0000256" key="9">
    <source>
        <dbReference type="ARBA" id="ARBA00034617"/>
    </source>
</evidence>
<protein>
    <recommendedName>
        <fullName evidence="11">ATP-dependent DNA helicase RecQ</fullName>
        <ecNumber evidence="10">5.6.2.4</ecNumber>
    </recommendedName>
    <alternativeName>
        <fullName evidence="12">DNA 3'-5' helicase RecQ</fullName>
    </alternativeName>
</protein>
<dbReference type="PROSITE" id="PS51194">
    <property type="entry name" value="HELICASE_CTER"/>
    <property type="match status" value="1"/>
</dbReference>
<evidence type="ECO:0000256" key="3">
    <source>
        <dbReference type="ARBA" id="ARBA00022741"/>
    </source>
</evidence>
<dbReference type="InterPro" id="IPR011545">
    <property type="entry name" value="DEAD/DEAH_box_helicase_dom"/>
</dbReference>
<dbReference type="GO" id="GO:0043590">
    <property type="term" value="C:bacterial nucleoid"/>
    <property type="evidence" value="ECO:0007669"/>
    <property type="project" value="TreeGrafter"/>
</dbReference>
<feature type="domain" description="Helicase ATP-binding" evidence="13">
    <location>
        <begin position="32"/>
        <end position="200"/>
    </location>
</feature>
<dbReference type="EMBL" id="FNFO01000003">
    <property type="protein sequence ID" value="SDK58954.1"/>
    <property type="molecule type" value="Genomic_DNA"/>
</dbReference>
<dbReference type="FunFam" id="3.40.50.300:FF:001389">
    <property type="entry name" value="ATP-dependent DNA helicase RecQ"/>
    <property type="match status" value="1"/>
</dbReference>
<dbReference type="PANTHER" id="PTHR13710:SF105">
    <property type="entry name" value="ATP-DEPENDENT DNA HELICASE Q1"/>
    <property type="match status" value="1"/>
</dbReference>
<dbReference type="InterPro" id="IPR027417">
    <property type="entry name" value="P-loop_NTPase"/>
</dbReference>
<feature type="domain" description="Helicase C-terminal" evidence="14">
    <location>
        <begin position="224"/>
        <end position="367"/>
    </location>
</feature>
<dbReference type="InterPro" id="IPR001650">
    <property type="entry name" value="Helicase_C-like"/>
</dbReference>
<dbReference type="InterPro" id="IPR036388">
    <property type="entry name" value="WH-like_DNA-bd_sf"/>
</dbReference>
<keyword evidence="3" id="KW-0547">Nucleotide-binding</keyword>
<evidence type="ECO:0000256" key="1">
    <source>
        <dbReference type="ARBA" id="ARBA00005446"/>
    </source>
</evidence>
<keyword evidence="16" id="KW-1185">Reference proteome</keyword>
<dbReference type="AlphaFoldDB" id="A0A1G9D5H7"/>
<comment type="similarity">
    <text evidence="1">Belongs to the helicase family. RecQ subfamily.</text>
</comment>
<dbReference type="GO" id="GO:0005524">
    <property type="term" value="F:ATP binding"/>
    <property type="evidence" value="ECO:0007669"/>
    <property type="project" value="UniProtKB-KW"/>
</dbReference>
<dbReference type="PANTHER" id="PTHR13710">
    <property type="entry name" value="DNA HELICASE RECQ FAMILY MEMBER"/>
    <property type="match status" value="1"/>
</dbReference>
<dbReference type="OrthoDB" id="9763310at2"/>
<dbReference type="RefSeq" id="WP_089680814.1">
    <property type="nucleotide sequence ID" value="NZ_FNFO01000003.1"/>
</dbReference>
<dbReference type="EC" id="5.6.2.4" evidence="10"/>
<evidence type="ECO:0000259" key="14">
    <source>
        <dbReference type="PROSITE" id="PS51194"/>
    </source>
</evidence>
<gene>
    <name evidence="15" type="ORF">SAMN05421823_1035</name>
</gene>
<evidence type="ECO:0000256" key="4">
    <source>
        <dbReference type="ARBA" id="ARBA00022801"/>
    </source>
</evidence>
<evidence type="ECO:0000259" key="13">
    <source>
        <dbReference type="PROSITE" id="PS51192"/>
    </source>
</evidence>
<dbReference type="SMART" id="SM00487">
    <property type="entry name" value="DEXDc"/>
    <property type="match status" value="1"/>
</dbReference>
<dbReference type="GO" id="GO:0030894">
    <property type="term" value="C:replisome"/>
    <property type="evidence" value="ECO:0007669"/>
    <property type="project" value="TreeGrafter"/>
</dbReference>
<evidence type="ECO:0000256" key="5">
    <source>
        <dbReference type="ARBA" id="ARBA00022806"/>
    </source>
</evidence>
<keyword evidence="5 15" id="KW-0347">Helicase</keyword>
<dbReference type="GO" id="GO:0003677">
    <property type="term" value="F:DNA binding"/>
    <property type="evidence" value="ECO:0007669"/>
    <property type="project" value="UniProtKB-KW"/>
</dbReference>
<dbReference type="Pfam" id="PF00271">
    <property type="entry name" value="Helicase_C"/>
    <property type="match status" value="1"/>
</dbReference>
<organism evidence="15 16">
    <name type="scientific">Catalinimonas alkaloidigena</name>
    <dbReference type="NCBI Taxonomy" id="1075417"/>
    <lineage>
        <taxon>Bacteria</taxon>
        <taxon>Pseudomonadati</taxon>
        <taxon>Bacteroidota</taxon>
        <taxon>Cytophagia</taxon>
        <taxon>Cytophagales</taxon>
        <taxon>Catalimonadaceae</taxon>
        <taxon>Catalinimonas</taxon>
    </lineage>
</organism>
<dbReference type="GO" id="GO:0016787">
    <property type="term" value="F:hydrolase activity"/>
    <property type="evidence" value="ECO:0007669"/>
    <property type="project" value="UniProtKB-KW"/>
</dbReference>
<evidence type="ECO:0000256" key="10">
    <source>
        <dbReference type="ARBA" id="ARBA00034808"/>
    </source>
</evidence>
<dbReference type="GO" id="GO:0006310">
    <property type="term" value="P:DNA recombination"/>
    <property type="evidence" value="ECO:0007669"/>
    <property type="project" value="InterPro"/>
</dbReference>
<dbReference type="GO" id="GO:0046872">
    <property type="term" value="F:metal ion binding"/>
    <property type="evidence" value="ECO:0007669"/>
    <property type="project" value="UniProtKB-KW"/>
</dbReference>
<dbReference type="InterPro" id="IPR014001">
    <property type="entry name" value="Helicase_ATP-bd"/>
</dbReference>
<evidence type="ECO:0000256" key="6">
    <source>
        <dbReference type="ARBA" id="ARBA00022840"/>
    </source>
</evidence>
<name>A0A1G9D5H7_9BACT</name>
<dbReference type="SUPFAM" id="SSF52540">
    <property type="entry name" value="P-loop containing nucleoside triphosphate hydrolases"/>
    <property type="match status" value="1"/>
</dbReference>
<keyword evidence="2" id="KW-0479">Metal-binding</keyword>
<dbReference type="InterPro" id="IPR032284">
    <property type="entry name" value="RecQ_Zn-bd"/>
</dbReference>
<dbReference type="GO" id="GO:0005737">
    <property type="term" value="C:cytoplasm"/>
    <property type="evidence" value="ECO:0007669"/>
    <property type="project" value="TreeGrafter"/>
</dbReference>
<dbReference type="Gene3D" id="1.10.10.10">
    <property type="entry name" value="Winged helix-like DNA-binding domain superfamily/Winged helix DNA-binding domain"/>
    <property type="match status" value="1"/>
</dbReference>
<dbReference type="InterPro" id="IPR004589">
    <property type="entry name" value="DNA_helicase_ATP-dep_RecQ"/>
</dbReference>
<dbReference type="GO" id="GO:0043138">
    <property type="term" value="F:3'-5' DNA helicase activity"/>
    <property type="evidence" value="ECO:0007669"/>
    <property type="project" value="UniProtKB-EC"/>
</dbReference>
<evidence type="ECO:0000256" key="11">
    <source>
        <dbReference type="ARBA" id="ARBA00044535"/>
    </source>
</evidence>
<dbReference type="SMART" id="SM00490">
    <property type="entry name" value="HELICc"/>
    <property type="match status" value="1"/>
</dbReference>
<evidence type="ECO:0000313" key="15">
    <source>
        <dbReference type="EMBL" id="SDK58954.1"/>
    </source>
</evidence>
<evidence type="ECO:0000256" key="2">
    <source>
        <dbReference type="ARBA" id="ARBA00022723"/>
    </source>
</evidence>
<keyword evidence="7" id="KW-0238">DNA-binding</keyword>
<dbReference type="CDD" id="cd17920">
    <property type="entry name" value="DEXHc_RecQ"/>
    <property type="match status" value="1"/>
</dbReference>
<dbReference type="PROSITE" id="PS51192">
    <property type="entry name" value="HELICASE_ATP_BIND_1"/>
    <property type="match status" value="1"/>
</dbReference>
<dbReference type="Proteomes" id="UP000198510">
    <property type="component" value="Unassembled WGS sequence"/>
</dbReference>
<dbReference type="Gene3D" id="3.40.50.300">
    <property type="entry name" value="P-loop containing nucleotide triphosphate hydrolases"/>
    <property type="match status" value="2"/>
</dbReference>
<proteinExistence type="inferred from homology"/>
<dbReference type="NCBIfam" id="TIGR00614">
    <property type="entry name" value="recQ_fam"/>
    <property type="match status" value="1"/>
</dbReference>
<dbReference type="GO" id="GO:0009378">
    <property type="term" value="F:four-way junction helicase activity"/>
    <property type="evidence" value="ECO:0007669"/>
    <property type="project" value="TreeGrafter"/>
</dbReference>
<dbReference type="STRING" id="1075417.SAMN05421823_1035"/>
<evidence type="ECO:0000256" key="7">
    <source>
        <dbReference type="ARBA" id="ARBA00023125"/>
    </source>
</evidence>